<dbReference type="InterPro" id="IPR000514">
    <property type="entry name" value="Glyco_hydro_39"/>
</dbReference>
<dbReference type="Proteomes" id="UP000265862">
    <property type="component" value="Unassembled WGS sequence"/>
</dbReference>
<dbReference type="SUPFAM" id="SSF51445">
    <property type="entry name" value="(Trans)glycosidases"/>
    <property type="match status" value="1"/>
</dbReference>
<name>A0A396SQZ9_9LACO</name>
<feature type="domain" description="Glycosyl hydrolases family 39 N-terminal catalytic" evidence="4">
    <location>
        <begin position="14"/>
        <end position="202"/>
    </location>
</feature>
<dbReference type="Gene3D" id="2.60.40.1500">
    <property type="entry name" value="Glycosyl hydrolase domain, family 39"/>
    <property type="match status" value="1"/>
</dbReference>
<comment type="caution">
    <text evidence="5">The sequence shown here is derived from an EMBL/GenBank/DDBJ whole genome shotgun (WGS) entry which is preliminary data.</text>
</comment>
<gene>
    <name evidence="5" type="ORF">DS835_05095</name>
</gene>
<keyword evidence="3" id="KW-0326">Glycosidase</keyword>
<dbReference type="SUPFAM" id="SSF51011">
    <property type="entry name" value="Glycosyl hydrolase domain"/>
    <property type="match status" value="1"/>
</dbReference>
<protein>
    <recommendedName>
        <fullName evidence="4">Glycosyl hydrolases family 39 N-terminal catalytic domain-containing protein</fullName>
    </recommendedName>
</protein>
<keyword evidence="2" id="KW-0378">Hydrolase</keyword>
<evidence type="ECO:0000259" key="4">
    <source>
        <dbReference type="Pfam" id="PF01229"/>
    </source>
</evidence>
<reference evidence="5 6" key="1">
    <citation type="submission" date="2018-07" db="EMBL/GenBank/DDBJ databases">
        <title>Genome sequences of six Lactobacillus spp. isolated from bumble bee guts.</title>
        <authorList>
            <person name="Motta E.V.S."/>
            <person name="Moran N.A."/>
        </authorList>
    </citation>
    <scope>NUCLEOTIDE SEQUENCE [LARGE SCALE GENOMIC DNA]</scope>
    <source>
        <strain evidence="5 6">OCC3</strain>
    </source>
</reference>
<proteinExistence type="inferred from homology"/>
<dbReference type="Pfam" id="PF01229">
    <property type="entry name" value="Glyco_hydro_39"/>
    <property type="match status" value="1"/>
</dbReference>
<dbReference type="GO" id="GO:0005975">
    <property type="term" value="P:carbohydrate metabolic process"/>
    <property type="evidence" value="ECO:0007669"/>
    <property type="project" value="InterPro"/>
</dbReference>
<dbReference type="RefSeq" id="WP_118898011.1">
    <property type="nucleotide sequence ID" value="NZ_QOCV01000006.1"/>
</dbReference>
<dbReference type="GO" id="GO:0004553">
    <property type="term" value="F:hydrolase activity, hydrolyzing O-glycosyl compounds"/>
    <property type="evidence" value="ECO:0007669"/>
    <property type="project" value="InterPro"/>
</dbReference>
<dbReference type="EMBL" id="QOCV01000006">
    <property type="protein sequence ID" value="RHW54428.1"/>
    <property type="molecule type" value="Genomic_DNA"/>
</dbReference>
<sequence length="230" mass="26174">MIYPPEITISGSDIKSYPFYYTEWNVSAMVGDMIHDESYAAAMVAKTIADNDSMVEGYSFFTFTDIFEEQSQKLGQFHGGYGLQTVDGVEKPVYRIFEILHKLGFKRLGVQGNDQGTAELLAVQNDVDLQLLAYNHNVPSEEIKTEKVQIGLESKKNFAGILERIDHDHANPMKKWIEMGKPDYLKQPEIDLLRENSKLQKEQILVENGQIILNLLPNSCIFITIPNYFS</sequence>
<dbReference type="Gene3D" id="3.20.20.80">
    <property type="entry name" value="Glycosidases"/>
    <property type="match status" value="1"/>
</dbReference>
<evidence type="ECO:0000256" key="2">
    <source>
        <dbReference type="ARBA" id="ARBA00022801"/>
    </source>
</evidence>
<evidence type="ECO:0000313" key="5">
    <source>
        <dbReference type="EMBL" id="RHW54428.1"/>
    </source>
</evidence>
<organism evidence="5 6">
    <name type="scientific">Lactobacillus bombicola</name>
    <dbReference type="NCBI Taxonomy" id="1505723"/>
    <lineage>
        <taxon>Bacteria</taxon>
        <taxon>Bacillati</taxon>
        <taxon>Bacillota</taxon>
        <taxon>Bacilli</taxon>
        <taxon>Lactobacillales</taxon>
        <taxon>Lactobacillaceae</taxon>
        <taxon>Lactobacillus</taxon>
    </lineage>
</organism>
<evidence type="ECO:0000313" key="6">
    <source>
        <dbReference type="Proteomes" id="UP000265862"/>
    </source>
</evidence>
<dbReference type="PRINTS" id="PR00745">
    <property type="entry name" value="GLHYDRLASE39"/>
</dbReference>
<dbReference type="InterPro" id="IPR049166">
    <property type="entry name" value="GH39_cat"/>
</dbReference>
<dbReference type="InterPro" id="IPR017853">
    <property type="entry name" value="GH"/>
</dbReference>
<comment type="similarity">
    <text evidence="1">Belongs to the glycosyl hydrolase 39 family.</text>
</comment>
<dbReference type="AlphaFoldDB" id="A0A396SQZ9"/>
<evidence type="ECO:0000256" key="1">
    <source>
        <dbReference type="ARBA" id="ARBA00008875"/>
    </source>
</evidence>
<evidence type="ECO:0000256" key="3">
    <source>
        <dbReference type="ARBA" id="ARBA00023295"/>
    </source>
</evidence>
<accession>A0A396SQZ9</accession>